<dbReference type="Pfam" id="PF18962">
    <property type="entry name" value="Por_Secre_tail"/>
    <property type="match status" value="1"/>
</dbReference>
<gene>
    <name evidence="6" type="primary">nanM_1</name>
    <name evidence="6" type="ORF">LEM8419_02904</name>
</gene>
<dbReference type="Pfam" id="PF24681">
    <property type="entry name" value="Kelch_KLHDC2_KLHL20_DRC7"/>
    <property type="match status" value="1"/>
</dbReference>
<dbReference type="InterPro" id="IPR008979">
    <property type="entry name" value="Galactose-bd-like_sf"/>
</dbReference>
<comment type="caution">
    <text evidence="6">The sequence shown here is derived from an EMBL/GenBank/DDBJ whole genome shotgun (WGS) entry which is preliminary data.</text>
</comment>
<dbReference type="PANTHER" id="PTHR45632">
    <property type="entry name" value="LD33804P"/>
    <property type="match status" value="1"/>
</dbReference>
<feature type="chain" id="PRO_5047474668" evidence="4">
    <location>
        <begin position="27"/>
        <end position="942"/>
    </location>
</feature>
<dbReference type="NCBIfam" id="TIGR04183">
    <property type="entry name" value="Por_Secre_tail"/>
    <property type="match status" value="1"/>
</dbReference>
<dbReference type="EMBL" id="CAKLPZ010000004">
    <property type="protein sequence ID" value="CAH1001989.1"/>
    <property type="molecule type" value="Genomic_DNA"/>
</dbReference>
<dbReference type="InterPro" id="IPR026444">
    <property type="entry name" value="Secre_tail"/>
</dbReference>
<evidence type="ECO:0000256" key="2">
    <source>
        <dbReference type="ARBA" id="ARBA00022737"/>
    </source>
</evidence>
<sequence>MATILRKEHLFLLLLFGVLTTSPLVAQTAGHGNTESAWGVVPIGDRAQLAADGWEKRTSSKHLRAEGQIITYRGEFYHFNGFDSGLLLQSNNEKYNPTTDTWTPLAPHPLGPDGEEIAATHVGIALVDDVVWIVGGRIGSHPGKVTSAVYLYDISADSWSKGPALPAPRGAGGLARLGRKLHWVGGFDALAQCDADDHWVYDLDNPRAGWQDYTDSSPMPNARNHFGTTVLGGKLYAVGGQYGHDGCLKGKNMRLVHVYDPLTDKWTRLADLPDVQSHTEPSTFTYNKKIYSLGGQAERSDEVWEYTPEEDRWRVRDDLELPLRLIAPGARVHDEVLYVMVGGEIAVNVPARDVRATYFGKNTEQDLGFYPATFNVNASTTSNLTALLVNYSAEDEVIYRIDASALPDWVRVNRTSGTARESFAEVTVSVDTSQLAAGTYSYPLRATAAGYEAAELRITVTVQESPAGDESPDEPVAPEAPEPPSGPEEPTPAHLAAELECAQVGSSWDIVVDESASGSAYLTPATGKTSKTALPADVADNQVRVTITVPEAGVYQLFARVAASTNLDDSFYFRVNGGSWINWGNGLQTKGPFDWRRYGAEEFLLAAGPVAIDITYRENGLKIDKISLSTSNSLPTGLGPELADCEWEDEGDVPPEPQPEPTPDPCATADCVTAVLAEAECATATGAWQLVKTNRAGTAYQVAVGASSYAMPGASATSVLTFKLDVPTAGTYYPYFRLDAPTNANNSMWVRIDGGDWMKFWRETTGKNMLTSGFEWRRLTDDLNTVTLTLAAGSHTLEVANRESGTGLDKVVLQPEEVQPENALDGASDCNRAAQNSSASLAAQTGVAAFGSAASEAPVLSLFPNPVGQTLTVRLVAEQIGTVAIRIVDVHGRTITQREYQSTSTEWTERLDVSLLPAGMYRLAVRLGDEQQRIVRTFVKGS</sequence>
<evidence type="ECO:0000256" key="3">
    <source>
        <dbReference type="SAM" id="MobiDB-lite"/>
    </source>
</evidence>
<evidence type="ECO:0000313" key="7">
    <source>
        <dbReference type="Proteomes" id="UP000837803"/>
    </source>
</evidence>
<keyword evidence="4" id="KW-0732">Signal</keyword>
<dbReference type="EC" id="5.1.3.24" evidence="6"/>
<dbReference type="Gene3D" id="2.120.10.80">
    <property type="entry name" value="Kelch-type beta propeller"/>
    <property type="match status" value="1"/>
</dbReference>
<dbReference type="SUPFAM" id="SSF49785">
    <property type="entry name" value="Galactose-binding domain-like"/>
    <property type="match status" value="1"/>
</dbReference>
<accession>A0ABN8F9Q4</accession>
<dbReference type="PANTHER" id="PTHR45632:SF3">
    <property type="entry name" value="KELCH-LIKE PROTEIN 32"/>
    <property type="match status" value="1"/>
</dbReference>
<keyword evidence="2" id="KW-0677">Repeat</keyword>
<keyword evidence="7" id="KW-1185">Reference proteome</keyword>
<feature type="domain" description="Secretion system C-terminal sorting" evidence="5">
    <location>
        <begin position="862"/>
        <end position="931"/>
    </location>
</feature>
<dbReference type="RefSeq" id="WP_238751849.1">
    <property type="nucleotide sequence ID" value="NZ_CAKLPZ010000004.1"/>
</dbReference>
<feature type="compositionally biased region" description="Pro residues" evidence="3">
    <location>
        <begin position="478"/>
        <end position="490"/>
    </location>
</feature>
<dbReference type="InterPro" id="IPR006652">
    <property type="entry name" value="Kelch_1"/>
</dbReference>
<evidence type="ECO:0000313" key="6">
    <source>
        <dbReference type="EMBL" id="CAH1001989.1"/>
    </source>
</evidence>
<evidence type="ECO:0000256" key="4">
    <source>
        <dbReference type="SAM" id="SignalP"/>
    </source>
</evidence>
<keyword evidence="1" id="KW-0880">Kelch repeat</keyword>
<feature type="signal peptide" evidence="4">
    <location>
        <begin position="1"/>
        <end position="26"/>
    </location>
</feature>
<name>A0ABN8F9Q4_9BACT</name>
<evidence type="ECO:0000259" key="5">
    <source>
        <dbReference type="Pfam" id="PF18962"/>
    </source>
</evidence>
<reference evidence="6" key="1">
    <citation type="submission" date="2021-12" db="EMBL/GenBank/DDBJ databases">
        <authorList>
            <person name="Rodrigo-Torres L."/>
            <person name="Arahal R. D."/>
            <person name="Lucena T."/>
        </authorList>
    </citation>
    <scope>NUCLEOTIDE SEQUENCE</scope>
    <source>
        <strain evidence="6">CECT 8419</strain>
    </source>
</reference>
<dbReference type="GO" id="GO:0016853">
    <property type="term" value="F:isomerase activity"/>
    <property type="evidence" value="ECO:0007669"/>
    <property type="project" value="UniProtKB-KW"/>
</dbReference>
<evidence type="ECO:0000256" key="1">
    <source>
        <dbReference type="ARBA" id="ARBA00022441"/>
    </source>
</evidence>
<dbReference type="SUPFAM" id="SSF117281">
    <property type="entry name" value="Kelch motif"/>
    <property type="match status" value="1"/>
</dbReference>
<dbReference type="Proteomes" id="UP000837803">
    <property type="component" value="Unassembled WGS sequence"/>
</dbReference>
<dbReference type="SMART" id="SM00612">
    <property type="entry name" value="Kelch"/>
    <property type="match status" value="3"/>
</dbReference>
<protein>
    <submittedName>
        <fullName evidence="6">N-acetylneuraminate epimerase</fullName>
        <ecNumber evidence="6">5.1.3.24</ecNumber>
    </submittedName>
</protein>
<dbReference type="Gene3D" id="2.60.120.260">
    <property type="entry name" value="Galactose-binding domain-like"/>
    <property type="match status" value="2"/>
</dbReference>
<feature type="region of interest" description="Disordered" evidence="3">
    <location>
        <begin position="464"/>
        <end position="492"/>
    </location>
</feature>
<dbReference type="InterPro" id="IPR015915">
    <property type="entry name" value="Kelch-typ_b-propeller"/>
</dbReference>
<organism evidence="6 7">
    <name type="scientific">Neolewinella maritima</name>
    <dbReference type="NCBI Taxonomy" id="1383882"/>
    <lineage>
        <taxon>Bacteria</taxon>
        <taxon>Pseudomonadati</taxon>
        <taxon>Bacteroidota</taxon>
        <taxon>Saprospiria</taxon>
        <taxon>Saprospirales</taxon>
        <taxon>Lewinellaceae</taxon>
        <taxon>Neolewinella</taxon>
    </lineage>
</organism>
<proteinExistence type="predicted"/>
<keyword evidence="6" id="KW-0413">Isomerase</keyword>